<feature type="non-terminal residue" evidence="1">
    <location>
        <position position="77"/>
    </location>
</feature>
<accession>A0A0D0D8P9</accession>
<dbReference type="AlphaFoldDB" id="A0A0D0D8P9"/>
<reference evidence="1 2" key="1">
    <citation type="submission" date="2014-04" db="EMBL/GenBank/DDBJ databases">
        <authorList>
            <consortium name="DOE Joint Genome Institute"/>
            <person name="Kuo A."/>
            <person name="Kohler A."/>
            <person name="Jargeat P."/>
            <person name="Nagy L.G."/>
            <person name="Floudas D."/>
            <person name="Copeland A."/>
            <person name="Barry K.W."/>
            <person name="Cichocki N."/>
            <person name="Veneault-Fourrey C."/>
            <person name="LaButti K."/>
            <person name="Lindquist E.A."/>
            <person name="Lipzen A."/>
            <person name="Lundell T."/>
            <person name="Morin E."/>
            <person name="Murat C."/>
            <person name="Sun H."/>
            <person name="Tunlid A."/>
            <person name="Henrissat B."/>
            <person name="Grigoriev I.V."/>
            <person name="Hibbett D.S."/>
            <person name="Martin F."/>
            <person name="Nordberg H.P."/>
            <person name="Cantor M.N."/>
            <person name="Hua S.X."/>
        </authorList>
    </citation>
    <scope>NUCLEOTIDE SEQUENCE [LARGE SCALE GENOMIC DNA]</scope>
    <source>
        <strain evidence="1 2">Ve08.2h10</strain>
    </source>
</reference>
<dbReference type="HOGENOM" id="CLU_2644735_0_0_1"/>
<name>A0A0D0D8P9_9AGAM</name>
<evidence type="ECO:0000313" key="2">
    <source>
        <dbReference type="Proteomes" id="UP000054538"/>
    </source>
</evidence>
<organism evidence="1 2">
    <name type="scientific">Paxillus rubicundulus Ve08.2h10</name>
    <dbReference type="NCBI Taxonomy" id="930991"/>
    <lineage>
        <taxon>Eukaryota</taxon>
        <taxon>Fungi</taxon>
        <taxon>Dikarya</taxon>
        <taxon>Basidiomycota</taxon>
        <taxon>Agaricomycotina</taxon>
        <taxon>Agaricomycetes</taxon>
        <taxon>Agaricomycetidae</taxon>
        <taxon>Boletales</taxon>
        <taxon>Paxilineae</taxon>
        <taxon>Paxillaceae</taxon>
        <taxon>Paxillus</taxon>
    </lineage>
</organism>
<dbReference type="STRING" id="930991.A0A0D0D8P9"/>
<dbReference type="Proteomes" id="UP000054538">
    <property type="component" value="Unassembled WGS sequence"/>
</dbReference>
<gene>
    <name evidence="1" type="ORF">PAXRUDRAFT_75341</name>
</gene>
<sequence length="77" mass="8758">LEPLTIAANILQGRYMRLNITALCLKNLYCIFWDVKMDSKISTAVQVSLEKCWAEADQDVFICAVVLNPFLHMSCFS</sequence>
<evidence type="ECO:0000313" key="1">
    <source>
        <dbReference type="EMBL" id="KIK80126.1"/>
    </source>
</evidence>
<feature type="non-terminal residue" evidence="1">
    <location>
        <position position="1"/>
    </location>
</feature>
<reference evidence="2" key="2">
    <citation type="submission" date="2015-01" db="EMBL/GenBank/DDBJ databases">
        <title>Evolutionary Origins and Diversification of the Mycorrhizal Mutualists.</title>
        <authorList>
            <consortium name="DOE Joint Genome Institute"/>
            <consortium name="Mycorrhizal Genomics Consortium"/>
            <person name="Kohler A."/>
            <person name="Kuo A."/>
            <person name="Nagy L.G."/>
            <person name="Floudas D."/>
            <person name="Copeland A."/>
            <person name="Barry K.W."/>
            <person name="Cichocki N."/>
            <person name="Veneault-Fourrey C."/>
            <person name="LaButti K."/>
            <person name="Lindquist E.A."/>
            <person name="Lipzen A."/>
            <person name="Lundell T."/>
            <person name="Morin E."/>
            <person name="Murat C."/>
            <person name="Riley R."/>
            <person name="Ohm R."/>
            <person name="Sun H."/>
            <person name="Tunlid A."/>
            <person name="Henrissat B."/>
            <person name="Grigoriev I.V."/>
            <person name="Hibbett D.S."/>
            <person name="Martin F."/>
        </authorList>
    </citation>
    <scope>NUCLEOTIDE SEQUENCE [LARGE SCALE GENOMIC DNA]</scope>
    <source>
        <strain evidence="2">Ve08.2h10</strain>
    </source>
</reference>
<dbReference type="EMBL" id="KN826094">
    <property type="protein sequence ID" value="KIK80126.1"/>
    <property type="molecule type" value="Genomic_DNA"/>
</dbReference>
<protein>
    <submittedName>
        <fullName evidence="1">Uncharacterized protein</fullName>
    </submittedName>
</protein>
<dbReference type="OrthoDB" id="2689137at2759"/>
<keyword evidence="2" id="KW-1185">Reference proteome</keyword>
<dbReference type="InParanoid" id="A0A0D0D8P9"/>
<proteinExistence type="predicted"/>